<comment type="caution">
    <text evidence="2">The sequence shown here is derived from an EMBL/GenBank/DDBJ whole genome shotgun (WGS) entry which is preliminary data.</text>
</comment>
<keyword evidence="1" id="KW-0812">Transmembrane</keyword>
<name>A0A8H9FYM4_9SPHI</name>
<keyword evidence="3" id="KW-1185">Reference proteome</keyword>
<feature type="transmembrane region" description="Helical" evidence="1">
    <location>
        <begin position="36"/>
        <end position="56"/>
    </location>
</feature>
<dbReference type="AlphaFoldDB" id="A0A8H9FYM4"/>
<keyword evidence="1" id="KW-0472">Membrane</keyword>
<evidence type="ECO:0000313" key="2">
    <source>
        <dbReference type="EMBL" id="GGE09389.1"/>
    </source>
</evidence>
<feature type="transmembrane region" description="Helical" evidence="1">
    <location>
        <begin position="7"/>
        <end position="24"/>
    </location>
</feature>
<evidence type="ECO:0000313" key="3">
    <source>
        <dbReference type="Proteomes" id="UP000614460"/>
    </source>
</evidence>
<keyword evidence="1" id="KW-1133">Transmembrane helix</keyword>
<dbReference type="Proteomes" id="UP000614460">
    <property type="component" value="Unassembled WGS sequence"/>
</dbReference>
<reference evidence="2" key="2">
    <citation type="submission" date="2020-09" db="EMBL/GenBank/DDBJ databases">
        <authorList>
            <person name="Sun Q."/>
            <person name="Zhou Y."/>
        </authorList>
    </citation>
    <scope>NUCLEOTIDE SEQUENCE</scope>
    <source>
        <strain evidence="2">CGMCC 1.15966</strain>
    </source>
</reference>
<dbReference type="EMBL" id="BMKM01000001">
    <property type="protein sequence ID" value="GGE09389.1"/>
    <property type="molecule type" value="Genomic_DNA"/>
</dbReference>
<sequence length="68" mass="8029">MRTFWTYFFIFLAIVVITQAFQYLTSSQAFEFDYGIILKQLSLVILIALITSYIVPRKKKNPFKEKAN</sequence>
<accession>A0A8H9FYM4</accession>
<organism evidence="2 3">
    <name type="scientific">Sphingobacterium cellulitidis</name>
    <dbReference type="NCBI Taxonomy" id="1768011"/>
    <lineage>
        <taxon>Bacteria</taxon>
        <taxon>Pseudomonadati</taxon>
        <taxon>Bacteroidota</taxon>
        <taxon>Sphingobacteriia</taxon>
        <taxon>Sphingobacteriales</taxon>
        <taxon>Sphingobacteriaceae</taxon>
        <taxon>Sphingobacterium</taxon>
    </lineage>
</organism>
<dbReference type="RefSeq" id="WP_094257717.1">
    <property type="nucleotide sequence ID" value="NZ_BMKM01000001.1"/>
</dbReference>
<reference evidence="2" key="1">
    <citation type="journal article" date="2014" name="Int. J. Syst. Evol. Microbiol.">
        <title>Complete genome sequence of Corynebacterium casei LMG S-19264T (=DSM 44701T), isolated from a smear-ripened cheese.</title>
        <authorList>
            <consortium name="US DOE Joint Genome Institute (JGI-PGF)"/>
            <person name="Walter F."/>
            <person name="Albersmeier A."/>
            <person name="Kalinowski J."/>
            <person name="Ruckert C."/>
        </authorList>
    </citation>
    <scope>NUCLEOTIDE SEQUENCE</scope>
    <source>
        <strain evidence="2">CGMCC 1.15966</strain>
    </source>
</reference>
<evidence type="ECO:0000256" key="1">
    <source>
        <dbReference type="SAM" id="Phobius"/>
    </source>
</evidence>
<proteinExistence type="predicted"/>
<gene>
    <name evidence="2" type="ORF">GCM10011516_03830</name>
</gene>
<protein>
    <submittedName>
        <fullName evidence="2">Uncharacterized protein</fullName>
    </submittedName>
</protein>